<keyword evidence="4" id="KW-0963">Cytoplasm</keyword>
<accession>A0A6G0TYX8</accession>
<gene>
    <name evidence="13" type="ORF">AGLY_005355</name>
</gene>
<dbReference type="GO" id="GO:0000290">
    <property type="term" value="P:deadenylation-dependent decapping of nuclear-transcribed mRNA"/>
    <property type="evidence" value="ECO:0007669"/>
    <property type="project" value="InterPro"/>
</dbReference>
<evidence type="ECO:0000256" key="9">
    <source>
        <dbReference type="ARBA" id="ARBA00047661"/>
    </source>
</evidence>
<dbReference type="InterPro" id="IPR000086">
    <property type="entry name" value="NUDIX_hydrolase_dom"/>
</dbReference>
<evidence type="ECO:0000256" key="7">
    <source>
        <dbReference type="ARBA" id="ARBA00022884"/>
    </source>
</evidence>
<evidence type="ECO:0000256" key="11">
    <source>
        <dbReference type="SAM" id="MobiDB-lite"/>
    </source>
</evidence>
<evidence type="ECO:0000256" key="2">
    <source>
        <dbReference type="ARBA" id="ARBA00004496"/>
    </source>
</evidence>
<evidence type="ECO:0000256" key="6">
    <source>
        <dbReference type="ARBA" id="ARBA00022801"/>
    </source>
</evidence>
<protein>
    <recommendedName>
        <fullName evidence="10">mRNA-decapping enzyme 2</fullName>
    </recommendedName>
</protein>
<dbReference type="FunFam" id="3.90.79.10:FF:000003">
    <property type="entry name" value="M7GpppN-mRNA hydrolase isoform 2"/>
    <property type="match status" value="1"/>
</dbReference>
<feature type="compositionally biased region" description="Low complexity" evidence="11">
    <location>
        <begin position="265"/>
        <end position="284"/>
    </location>
</feature>
<dbReference type="InterPro" id="IPR007722">
    <property type="entry name" value="DCP2_BoxA"/>
</dbReference>
<keyword evidence="8" id="KW-0464">Manganese</keyword>
<reference evidence="13 14" key="1">
    <citation type="submission" date="2019-08" db="EMBL/GenBank/DDBJ databases">
        <title>The genome of the soybean aphid Biotype 1, its phylome, world population structure and adaptation to the North American continent.</title>
        <authorList>
            <person name="Giordano R."/>
            <person name="Donthu R.K."/>
            <person name="Hernandez A.G."/>
            <person name="Wright C.L."/>
            <person name="Zimin A.V."/>
        </authorList>
    </citation>
    <scope>NUCLEOTIDE SEQUENCE [LARGE SCALE GENOMIC DNA]</scope>
    <source>
        <tissue evidence="13">Whole aphids</tissue>
    </source>
</reference>
<dbReference type="GO" id="GO:0030145">
    <property type="term" value="F:manganese ion binding"/>
    <property type="evidence" value="ECO:0007669"/>
    <property type="project" value="InterPro"/>
</dbReference>
<dbReference type="OrthoDB" id="18996at2759"/>
<dbReference type="SUPFAM" id="SSF140586">
    <property type="entry name" value="Dcp2 domain-like"/>
    <property type="match status" value="1"/>
</dbReference>
<dbReference type="GO" id="GO:0000184">
    <property type="term" value="P:nuclear-transcribed mRNA catabolic process, nonsense-mediated decay"/>
    <property type="evidence" value="ECO:0007669"/>
    <property type="project" value="InterPro"/>
</dbReference>
<keyword evidence="7" id="KW-0694">RNA-binding</keyword>
<dbReference type="AlphaFoldDB" id="A0A6G0TYX8"/>
<name>A0A6G0TYX8_APHGL</name>
<keyword evidence="6" id="KW-0378">Hydrolase</keyword>
<dbReference type="CDD" id="cd03672">
    <property type="entry name" value="NUDIX_Dcp2p_Nudt20"/>
    <property type="match status" value="1"/>
</dbReference>
<dbReference type="GO" id="GO:0003723">
    <property type="term" value="F:RNA binding"/>
    <property type="evidence" value="ECO:0007669"/>
    <property type="project" value="UniProtKB-KW"/>
</dbReference>
<dbReference type="PANTHER" id="PTHR23114:SF17">
    <property type="entry name" value="M7GPPPN-MRNA HYDROLASE"/>
    <property type="match status" value="1"/>
</dbReference>
<evidence type="ECO:0000259" key="12">
    <source>
        <dbReference type="PROSITE" id="PS51462"/>
    </source>
</evidence>
<dbReference type="InterPro" id="IPR015797">
    <property type="entry name" value="NUDIX_hydrolase-like_dom_sf"/>
</dbReference>
<evidence type="ECO:0000256" key="5">
    <source>
        <dbReference type="ARBA" id="ARBA00022723"/>
    </source>
</evidence>
<dbReference type="SMART" id="SM01125">
    <property type="entry name" value="DCP2"/>
    <property type="match status" value="1"/>
</dbReference>
<dbReference type="PROSITE" id="PS00893">
    <property type="entry name" value="NUDIX_BOX"/>
    <property type="match status" value="1"/>
</dbReference>
<evidence type="ECO:0000313" key="13">
    <source>
        <dbReference type="EMBL" id="KAE9540103.1"/>
    </source>
</evidence>
<dbReference type="GO" id="GO:0005737">
    <property type="term" value="C:cytoplasm"/>
    <property type="evidence" value="ECO:0007669"/>
    <property type="project" value="UniProtKB-SubCell"/>
</dbReference>
<sequence>MIIEMKPVTVKKGDQMKQNKLTKEILDDLSCRFIINVPEVERQNLIRICFQIELAHWFYIDFYCDEHNLKPYGLNVKRILNQPIKFCFQHIPFLRSRESQVLDVLKEWREYKRSVPTYGAILLNEDMTQVLLVQSYWTKTSWGFPKGKVNQDEDPLNCAVREVFEEIGYDIGSVINKDDYIETVLNDQINRLYIVPGVSMKTKFSPQTRNEIGSIEWFALDKLPSNRRDHIAAKSLNKHSFYMVLPFIRQLKAWVVKKRIKGKQNVKPPKNSKQPSKNSKLPPKGSKSLAENPKVVVQKSSKALPENPKSVPVNPKLPPNTLELIDPAIIFTPDRKKENTSFLTSQTQEFFAMFPERYSSPKTPIIVPQPSTPIQQSPSPPTTAEPNAISEAKLKEFFAMFPQCLDVSKSPVAQKDTVATVQVPETKSRIKKTSPWPEFKFNTAEIMKYF</sequence>
<proteinExistence type="inferred from homology"/>
<dbReference type="InterPro" id="IPR036189">
    <property type="entry name" value="DCP2_BoxA_sf"/>
</dbReference>
<comment type="catalytic activity">
    <reaction evidence="9">
        <text>a 5'-end (N(7)-methyl 5'-triphosphoguanosine)-ribonucleoside in mRNA + H2O = N(7)-methyl-GDP + a 5'-end phospho-ribonucleoside in mRNA + 2 H(+)</text>
        <dbReference type="Rhea" id="RHEA:67484"/>
        <dbReference type="Rhea" id="RHEA-COMP:15692"/>
        <dbReference type="Rhea" id="RHEA-COMP:17167"/>
        <dbReference type="ChEBI" id="CHEBI:15377"/>
        <dbReference type="ChEBI" id="CHEBI:15378"/>
        <dbReference type="ChEBI" id="CHEBI:63714"/>
        <dbReference type="ChEBI" id="CHEBI:138282"/>
        <dbReference type="ChEBI" id="CHEBI:156461"/>
        <dbReference type="EC" id="3.6.1.62"/>
    </reaction>
    <physiologicalReaction direction="left-to-right" evidence="9">
        <dbReference type="Rhea" id="RHEA:67485"/>
    </physiologicalReaction>
</comment>
<dbReference type="InterPro" id="IPR044099">
    <property type="entry name" value="Dcp2_NUDIX"/>
</dbReference>
<evidence type="ECO:0000256" key="3">
    <source>
        <dbReference type="ARBA" id="ARBA00005279"/>
    </source>
</evidence>
<evidence type="ECO:0000313" key="14">
    <source>
        <dbReference type="Proteomes" id="UP000475862"/>
    </source>
</evidence>
<dbReference type="SUPFAM" id="SSF55811">
    <property type="entry name" value="Nudix"/>
    <property type="match status" value="1"/>
</dbReference>
<comment type="cofactor">
    <cofactor evidence="1">
        <name>Mn(2+)</name>
        <dbReference type="ChEBI" id="CHEBI:29035"/>
    </cofactor>
</comment>
<comment type="subcellular location">
    <subcellularLocation>
        <location evidence="2">Cytoplasm</location>
    </subcellularLocation>
</comment>
<evidence type="ECO:0000256" key="4">
    <source>
        <dbReference type="ARBA" id="ARBA00022490"/>
    </source>
</evidence>
<dbReference type="Gene3D" id="3.90.79.10">
    <property type="entry name" value="Nucleoside Triphosphate Pyrophosphohydrolase"/>
    <property type="match status" value="1"/>
</dbReference>
<dbReference type="Gene3D" id="1.10.10.1050">
    <property type="entry name" value="Dcp2, box A domain"/>
    <property type="match status" value="1"/>
</dbReference>
<evidence type="ECO:0000256" key="10">
    <source>
        <dbReference type="ARBA" id="ARBA00078183"/>
    </source>
</evidence>
<organism evidence="13 14">
    <name type="scientific">Aphis glycines</name>
    <name type="common">Soybean aphid</name>
    <dbReference type="NCBI Taxonomy" id="307491"/>
    <lineage>
        <taxon>Eukaryota</taxon>
        <taxon>Metazoa</taxon>
        <taxon>Ecdysozoa</taxon>
        <taxon>Arthropoda</taxon>
        <taxon>Hexapoda</taxon>
        <taxon>Insecta</taxon>
        <taxon>Pterygota</taxon>
        <taxon>Neoptera</taxon>
        <taxon>Paraneoptera</taxon>
        <taxon>Hemiptera</taxon>
        <taxon>Sternorrhyncha</taxon>
        <taxon>Aphidomorpha</taxon>
        <taxon>Aphidoidea</taxon>
        <taxon>Aphididae</taxon>
        <taxon>Aphidini</taxon>
        <taxon>Aphis</taxon>
        <taxon>Aphis</taxon>
    </lineage>
</organism>
<evidence type="ECO:0000256" key="8">
    <source>
        <dbReference type="ARBA" id="ARBA00023211"/>
    </source>
</evidence>
<dbReference type="GO" id="GO:0140933">
    <property type="term" value="F:5'-(N(7)-methylguanosine 5'-triphospho)-[mRNA] hydrolase activity"/>
    <property type="evidence" value="ECO:0007669"/>
    <property type="project" value="UniProtKB-EC"/>
</dbReference>
<comment type="caution">
    <text evidence="13">The sequence shown here is derived from an EMBL/GenBank/DDBJ whole genome shotgun (WGS) entry which is preliminary data.</text>
</comment>
<feature type="region of interest" description="Disordered" evidence="11">
    <location>
        <begin position="262"/>
        <end position="318"/>
    </location>
</feature>
<dbReference type="Pfam" id="PF00293">
    <property type="entry name" value="NUDIX"/>
    <property type="match status" value="1"/>
</dbReference>
<comment type="similarity">
    <text evidence="3">Belongs to the Nudix hydrolase family. DCP2 subfamily.</text>
</comment>
<keyword evidence="5" id="KW-0479">Metal-binding</keyword>
<feature type="domain" description="Nudix hydrolase" evidence="12">
    <location>
        <begin position="113"/>
        <end position="240"/>
    </location>
</feature>
<keyword evidence="14" id="KW-1185">Reference proteome</keyword>
<dbReference type="EMBL" id="VYZN01000014">
    <property type="protein sequence ID" value="KAE9540103.1"/>
    <property type="molecule type" value="Genomic_DNA"/>
</dbReference>
<dbReference type="PROSITE" id="PS51462">
    <property type="entry name" value="NUDIX"/>
    <property type="match status" value="1"/>
</dbReference>
<dbReference type="PANTHER" id="PTHR23114">
    <property type="entry name" value="M7GPPPN-MRNA HYDROLASE"/>
    <property type="match status" value="1"/>
</dbReference>
<dbReference type="Pfam" id="PF05026">
    <property type="entry name" value="DCP2"/>
    <property type="match status" value="1"/>
</dbReference>
<dbReference type="InterPro" id="IPR020084">
    <property type="entry name" value="NUDIX_hydrolase_CS"/>
</dbReference>
<dbReference type="Proteomes" id="UP000475862">
    <property type="component" value="Unassembled WGS sequence"/>
</dbReference>
<evidence type="ECO:0000256" key="1">
    <source>
        <dbReference type="ARBA" id="ARBA00001936"/>
    </source>
</evidence>